<dbReference type="InterPro" id="IPR001647">
    <property type="entry name" value="HTH_TetR"/>
</dbReference>
<dbReference type="Pfam" id="PF17940">
    <property type="entry name" value="TetR_C_31"/>
    <property type="match status" value="1"/>
</dbReference>
<feature type="DNA-binding region" description="H-T-H motif" evidence="2">
    <location>
        <begin position="25"/>
        <end position="44"/>
    </location>
</feature>
<evidence type="ECO:0000259" key="3">
    <source>
        <dbReference type="PROSITE" id="PS50977"/>
    </source>
</evidence>
<dbReference type="InterPro" id="IPR009057">
    <property type="entry name" value="Homeodomain-like_sf"/>
</dbReference>
<evidence type="ECO:0000313" key="4">
    <source>
        <dbReference type="EMBL" id="KJL42046.1"/>
    </source>
</evidence>
<dbReference type="PROSITE" id="PS50977">
    <property type="entry name" value="HTH_TETR_2"/>
    <property type="match status" value="1"/>
</dbReference>
<dbReference type="RefSeq" id="WP_045275162.1">
    <property type="nucleotide sequence ID" value="NZ_BAAAUP010000004.1"/>
</dbReference>
<keyword evidence="5" id="KW-1185">Reference proteome</keyword>
<dbReference type="EMBL" id="JYIZ01000042">
    <property type="protein sequence ID" value="KJL42046.1"/>
    <property type="molecule type" value="Genomic_DNA"/>
</dbReference>
<dbReference type="PATRIC" id="fig|92835.4.peg.1221"/>
<dbReference type="SUPFAM" id="SSF46689">
    <property type="entry name" value="Homeodomain-like"/>
    <property type="match status" value="1"/>
</dbReference>
<dbReference type="STRING" id="92835.RS81_01202"/>
<dbReference type="Proteomes" id="UP000033956">
    <property type="component" value="Unassembled WGS sequence"/>
</dbReference>
<reference evidence="4 5" key="1">
    <citation type="submission" date="2015-02" db="EMBL/GenBank/DDBJ databases">
        <title>Draft genome sequences of ten Microbacterium spp. with emphasis on heavy metal contaminated environments.</title>
        <authorList>
            <person name="Corretto E."/>
        </authorList>
    </citation>
    <scope>NUCLEOTIDE SEQUENCE [LARGE SCALE GENOMIC DNA]</scope>
    <source>
        <strain evidence="4 5">DSM 12510</strain>
    </source>
</reference>
<gene>
    <name evidence="4" type="ORF">RS81_01202</name>
</gene>
<evidence type="ECO:0000313" key="5">
    <source>
        <dbReference type="Proteomes" id="UP000033956"/>
    </source>
</evidence>
<feature type="domain" description="HTH tetR-type" evidence="3">
    <location>
        <begin position="2"/>
        <end position="62"/>
    </location>
</feature>
<evidence type="ECO:0000256" key="1">
    <source>
        <dbReference type="ARBA" id="ARBA00023125"/>
    </source>
</evidence>
<accession>A0A0M2HBK8</accession>
<name>A0A0M2HBK8_9MICO</name>
<comment type="caution">
    <text evidence="4">The sequence shown here is derived from an EMBL/GenBank/DDBJ whole genome shotgun (WGS) entry which is preliminary data.</text>
</comment>
<proteinExistence type="predicted"/>
<dbReference type="InterPro" id="IPR041583">
    <property type="entry name" value="TetR_C_31"/>
</dbReference>
<keyword evidence="1 2" id="KW-0238">DNA-binding</keyword>
<dbReference type="Gene3D" id="1.10.357.10">
    <property type="entry name" value="Tetracycline Repressor, domain 2"/>
    <property type="match status" value="1"/>
</dbReference>
<protein>
    <recommendedName>
        <fullName evidence="3">HTH tetR-type domain-containing protein</fullName>
    </recommendedName>
</protein>
<sequence>MASTRLRALDAALLLVGEEGIRSLTHARVDERAALPKGSTSNWFRTRDALVAGVVVHLAETERADFDSAPRPQIDTAEELIQALSAMIEVQSGPLAARTRARYAMFLEGAGDPRLLAPLVAQRQVFVEWTTHLLERVGAASPSDAVRTLMATGDGLILHRLTVDPDAEIRPVITRAVRACLD</sequence>
<dbReference type="GO" id="GO:0003677">
    <property type="term" value="F:DNA binding"/>
    <property type="evidence" value="ECO:0007669"/>
    <property type="project" value="UniProtKB-UniRule"/>
</dbReference>
<dbReference type="OrthoDB" id="7506349at2"/>
<dbReference type="AlphaFoldDB" id="A0A0M2HBK8"/>
<organism evidence="4 5">
    <name type="scientific">Microbacterium terrae</name>
    <dbReference type="NCBI Taxonomy" id="69369"/>
    <lineage>
        <taxon>Bacteria</taxon>
        <taxon>Bacillati</taxon>
        <taxon>Actinomycetota</taxon>
        <taxon>Actinomycetes</taxon>
        <taxon>Micrococcales</taxon>
        <taxon>Microbacteriaceae</taxon>
        <taxon>Microbacterium</taxon>
    </lineage>
</organism>
<evidence type="ECO:0000256" key="2">
    <source>
        <dbReference type="PROSITE-ProRule" id="PRU00335"/>
    </source>
</evidence>